<organism evidence="1 2">
    <name type="scientific">Clostridium aminobutyricum</name>
    <dbReference type="NCBI Taxonomy" id="33953"/>
    <lineage>
        <taxon>Bacteria</taxon>
        <taxon>Bacillati</taxon>
        <taxon>Bacillota</taxon>
        <taxon>Clostridia</taxon>
        <taxon>Eubacteriales</taxon>
        <taxon>Clostridiaceae</taxon>
        <taxon>Clostridium</taxon>
    </lineage>
</organism>
<keyword evidence="2" id="KW-1185">Reference proteome</keyword>
<dbReference type="AlphaFoldDB" id="A0A939DB30"/>
<name>A0A939DB30_CLOAM</name>
<gene>
    <name evidence="1" type="ORF">JYB65_14480</name>
</gene>
<protein>
    <submittedName>
        <fullName evidence="1">Ethanolamine utilization protein</fullName>
    </submittedName>
</protein>
<comment type="caution">
    <text evidence="1">The sequence shown here is derived from an EMBL/GenBank/DDBJ whole genome shotgun (WGS) entry which is preliminary data.</text>
</comment>
<dbReference type="Proteomes" id="UP000664545">
    <property type="component" value="Unassembled WGS sequence"/>
</dbReference>
<proteinExistence type="predicted"/>
<reference evidence="1" key="1">
    <citation type="submission" date="2021-02" db="EMBL/GenBank/DDBJ databases">
        <title>Abyssanaerobacter marinus gen.nov., sp., nov, anaerobic bacterium isolated from the Onnuri vent field of Indian Ocean and suggestion of Mogibacteriaceae fam. nov., and proposal of reclassification of ambiguous this family's genus member.</title>
        <authorList>
            <person name="Kim Y.J."/>
            <person name="Yang J.-A."/>
        </authorList>
    </citation>
    <scope>NUCLEOTIDE SEQUENCE</scope>
    <source>
        <strain evidence="1">DSM 2634</strain>
    </source>
</reference>
<evidence type="ECO:0000313" key="1">
    <source>
        <dbReference type="EMBL" id="MBN7774571.1"/>
    </source>
</evidence>
<dbReference type="RefSeq" id="WP_206583411.1">
    <property type="nucleotide sequence ID" value="NZ_JAFJZZ010000011.1"/>
</dbReference>
<sequence>MKFITEEELRDIYKKEPFTNYELIPETRLTPGARQFLTDRGIDLYGVGISTDKTVVARDQEASRQIKEVPKSTDRNRWKMKKLINRLKSIDSLFLLISEETIERDVFLAQDILKLGKQFSTIGQEIQSKGKAEQIFHKECSGICFDNCNNDIEDCFDITELHMRLEKGREILKLHHLRCAIREVEPIVREVYEGNDKEHLRCEEIICQVNQVINCLSQMICSIVGGKECQRNR</sequence>
<accession>A0A939DB30</accession>
<dbReference type="EMBL" id="JAFJZZ010000011">
    <property type="protein sequence ID" value="MBN7774571.1"/>
    <property type="molecule type" value="Genomic_DNA"/>
</dbReference>
<evidence type="ECO:0000313" key="2">
    <source>
        <dbReference type="Proteomes" id="UP000664545"/>
    </source>
</evidence>